<feature type="coiled-coil region" evidence="1">
    <location>
        <begin position="477"/>
        <end position="515"/>
    </location>
</feature>
<protein>
    <submittedName>
        <fullName evidence="3">Uncharacterized protein</fullName>
    </submittedName>
</protein>
<proteinExistence type="predicted"/>
<keyword evidence="1" id="KW-0175">Coiled coil</keyword>
<reference evidence="3" key="1">
    <citation type="submission" date="2021-03" db="EMBL/GenBank/DDBJ databases">
        <authorList>
            <person name="Palmer J.M."/>
        </authorList>
    </citation>
    <scope>NUCLEOTIDE SEQUENCE</scope>
    <source>
        <strain evidence="3">ARV_011</strain>
    </source>
</reference>
<dbReference type="RefSeq" id="XP_043051409.1">
    <property type="nucleotide sequence ID" value="XM_043193021.1"/>
</dbReference>
<name>A0A9P7VDL2_9ASCO</name>
<evidence type="ECO:0000256" key="2">
    <source>
        <dbReference type="SAM" id="MobiDB-lite"/>
    </source>
</evidence>
<gene>
    <name evidence="3" type="ORF">KQ657_002249</name>
</gene>
<dbReference type="OrthoDB" id="4094906at2759"/>
<dbReference type="EMBL" id="JAHMUF010000002">
    <property type="protein sequence ID" value="KAG7195864.1"/>
    <property type="molecule type" value="Genomic_DNA"/>
</dbReference>
<feature type="region of interest" description="Disordered" evidence="2">
    <location>
        <begin position="26"/>
        <end position="89"/>
    </location>
</feature>
<organism evidence="3 4">
    <name type="scientific">Scheffersomyces spartinae</name>
    <dbReference type="NCBI Taxonomy" id="45513"/>
    <lineage>
        <taxon>Eukaryota</taxon>
        <taxon>Fungi</taxon>
        <taxon>Dikarya</taxon>
        <taxon>Ascomycota</taxon>
        <taxon>Saccharomycotina</taxon>
        <taxon>Pichiomycetes</taxon>
        <taxon>Debaryomycetaceae</taxon>
        <taxon>Scheffersomyces</taxon>
    </lineage>
</organism>
<dbReference type="GeneID" id="66115623"/>
<feature type="compositionally biased region" description="Basic and acidic residues" evidence="2">
    <location>
        <begin position="63"/>
        <end position="89"/>
    </location>
</feature>
<accession>A0A9P7VDL2</accession>
<evidence type="ECO:0000313" key="3">
    <source>
        <dbReference type="EMBL" id="KAG7195864.1"/>
    </source>
</evidence>
<dbReference type="Proteomes" id="UP000790833">
    <property type="component" value="Unassembled WGS sequence"/>
</dbReference>
<sequence length="561" mass="62346">MTDPLIAEDNVSDDYEDVKKINTEIAMSDRANEIAASESGMGSSFGDSHDVSNIEPSIANPQHQHEHQQLHESEHPPQHGLDEDIDLQGDKEPVNDLVHVAEANEHDNAPGENEDPLLADTGDKGDINEAIIKSLLLTVHRSYMEAAAANSGVLEHHSPNSTTPKERNSHLDAYNAAHKPIANMFIPGHVLAKHNSRTKLTTDDIQLILFLIVQVKPFKYVGDRSLSQTKKWLIIQERFEQIKKKQFGTNKSVLVPTVRTLQRQLASAVTRGQERVSTSMSVSYIVNHTAKIIKDLDRYSSLSEMEFVLAALNLLSDKIKHGEYSNAPVEFSMVQPYSSLDTNGSILKRTTVPPSLLSSKIPSLSQYSKEGSTEISNGQQTSSQVSTLDAASVLASTAVQEVMNSVEPANRDVPVDIVSPELHGTQSSGVDEISLTKTLNDLNHFRHGVEDILVKISEGSDLEKYLVRAVPIIKNVLAHLEKFRDLHKREVERIEREAEQAIEAAREKRDILLLATKQTKLNQNQVNEQFVRRLLDVIPEDQEKIPDLVATLEEIANVCQQ</sequence>
<evidence type="ECO:0000313" key="4">
    <source>
        <dbReference type="Proteomes" id="UP000790833"/>
    </source>
</evidence>
<keyword evidence="4" id="KW-1185">Reference proteome</keyword>
<comment type="caution">
    <text evidence="3">The sequence shown here is derived from an EMBL/GenBank/DDBJ whole genome shotgun (WGS) entry which is preliminary data.</text>
</comment>
<evidence type="ECO:0000256" key="1">
    <source>
        <dbReference type="SAM" id="Coils"/>
    </source>
</evidence>
<dbReference type="AlphaFoldDB" id="A0A9P7VDL2"/>